<organism evidence="2">
    <name type="scientific">uncultured Caudovirales phage</name>
    <dbReference type="NCBI Taxonomy" id="2100421"/>
    <lineage>
        <taxon>Viruses</taxon>
        <taxon>Duplodnaviria</taxon>
        <taxon>Heunggongvirae</taxon>
        <taxon>Uroviricota</taxon>
        <taxon>Caudoviricetes</taxon>
        <taxon>Peduoviridae</taxon>
        <taxon>Maltschvirus</taxon>
        <taxon>Maltschvirus maltsch</taxon>
    </lineage>
</organism>
<feature type="compositionally biased region" description="Basic and acidic residues" evidence="1">
    <location>
        <begin position="31"/>
        <end position="41"/>
    </location>
</feature>
<protein>
    <submittedName>
        <fullName evidence="2">Uncharacterized protein</fullName>
    </submittedName>
</protein>
<feature type="compositionally biased region" description="Low complexity" evidence="1">
    <location>
        <begin position="63"/>
        <end position="72"/>
    </location>
</feature>
<accession>A0A6J5L4V6</accession>
<gene>
    <name evidence="2" type="ORF">UFOVP95_41</name>
</gene>
<proteinExistence type="predicted"/>
<feature type="region of interest" description="Disordered" evidence="1">
    <location>
        <begin position="29"/>
        <end position="102"/>
    </location>
</feature>
<evidence type="ECO:0000313" key="2">
    <source>
        <dbReference type="EMBL" id="CAB4127620.1"/>
    </source>
</evidence>
<sequence>MILTNMLKNLAEAGCTTDQLIAAVSGYESASAEKRNAQREKWRAKKQRQRANVPRDNGGQQGTQGDIGDLSPPSSPSNGFPPGIYNPIYTPPSLTPSSSPTHTRVREGFEIFWKAYPRKTGKGAAEKAWAKATARLDPEVIFSAIAAYPWQEDPQFIPHPATWLNQKRWLDEISVVPQKETLSQYYARLAKEGEDAEANVYPLRRF</sequence>
<evidence type="ECO:0000256" key="1">
    <source>
        <dbReference type="SAM" id="MobiDB-lite"/>
    </source>
</evidence>
<name>A0A6J5L4V6_9CAUD</name>
<dbReference type="EMBL" id="LR796213">
    <property type="protein sequence ID" value="CAB4127620.1"/>
    <property type="molecule type" value="Genomic_DNA"/>
</dbReference>
<reference evidence="2" key="1">
    <citation type="submission" date="2020-04" db="EMBL/GenBank/DDBJ databases">
        <authorList>
            <person name="Chiriac C."/>
            <person name="Salcher M."/>
            <person name="Ghai R."/>
            <person name="Kavagutti S V."/>
        </authorList>
    </citation>
    <scope>NUCLEOTIDE SEQUENCE</scope>
</reference>